<dbReference type="InterPro" id="IPR001303">
    <property type="entry name" value="Aldolase_II/adducin_N"/>
</dbReference>
<dbReference type="NCBIfam" id="TIGR02632">
    <property type="entry name" value="RhaD_aldol-ADH"/>
    <property type="match status" value="1"/>
</dbReference>
<dbReference type="SUPFAM" id="SSF51735">
    <property type="entry name" value="NAD(P)-binding Rossmann-fold domains"/>
    <property type="match status" value="1"/>
</dbReference>
<evidence type="ECO:0000256" key="2">
    <source>
        <dbReference type="ARBA" id="ARBA00023002"/>
    </source>
</evidence>
<sequence>METSTTQKYFRRVESKWDDREAKGKDPLASLVYRSNLLGSDSYINNTGGGNTSSKVMEEDPISGQEAEVLWVKGSGGDLRTATKPNFASLYQQKLLKLQDIYHSMENTGLKTPAEDSMTEMYPHCTFNLNPRAPSIDTPLHSFIPYKYVDHTHPVPVIAIATADNGPELMREVYGDEVEWVDWMRPGFELGLKLQEVIEENPGIRGIILGGHGLINWADDEKECYETSIELINKAADYLNEHERGEDSFGGSRYKSLEKEERREVLADILPFLRGQVSQENQFIGTVQDDEVTLQFINAEDAPRLAELGTSCPDHFLRTKIKPLYVEWNPQEDSMEDLKGAITAGLQQYREDYAKYYNSHRDEDSPDMRDPNPTVILIPGLGMIAWGKNKSESRVTAEFYTAAIGVMRGAESVANYTALPKQEAYDIEYWALEEAKLQRMPPESELSRQVIAVIGAGSGIGKALVSRLIKEGGTVAALDLHEDTAKATAEDVLEEIGMGIGVAGSDISGSGDVIGLGCDITDRQSVQQALHDITIAYGGLDNVAVTAGLYPTPDQNGDVKDAGWDNSFAVNVKGNYIVADEVADIWEAQNLDGSMVITTSANAVVPKAGSMAYDTSKSAANHLIRELAIALAPRVRVNGVAPATVVEGSSMFPRDRVIASLKKYGLDFDEEESTETLRETLADFYASRTLTRQPITLDQQTEAIYSLISSRYENTTGHIIPVDGGLKEAFLR</sequence>
<keyword evidence="2" id="KW-0560">Oxidoreductase</keyword>
<organism evidence="4 5">
    <name type="scientific">Fodinibius roseus</name>
    <dbReference type="NCBI Taxonomy" id="1194090"/>
    <lineage>
        <taxon>Bacteria</taxon>
        <taxon>Pseudomonadati</taxon>
        <taxon>Balneolota</taxon>
        <taxon>Balneolia</taxon>
        <taxon>Balneolales</taxon>
        <taxon>Balneolaceae</taxon>
        <taxon>Fodinibius</taxon>
    </lineage>
</organism>
<dbReference type="Gene3D" id="3.40.225.10">
    <property type="entry name" value="Class II aldolase/adducin N-terminal domain"/>
    <property type="match status" value="1"/>
</dbReference>
<dbReference type="STRING" id="1194090.SAMN05443144_1358"/>
<dbReference type="InterPro" id="IPR036409">
    <property type="entry name" value="Aldolase_II/adducin_N_sf"/>
</dbReference>
<dbReference type="SUPFAM" id="SSF53639">
    <property type="entry name" value="AraD/HMP-PK domain-like"/>
    <property type="match status" value="1"/>
</dbReference>
<gene>
    <name evidence="4" type="ORF">SAMN05443144_1358</name>
</gene>
<dbReference type="PANTHER" id="PTHR43008:SF4">
    <property type="entry name" value="CHAIN DEHYDROGENASE, PUTATIVE (AFU_ORTHOLOGUE AFUA_4G08710)-RELATED"/>
    <property type="match status" value="1"/>
</dbReference>
<dbReference type="InterPro" id="IPR013454">
    <property type="entry name" value="Bifunc_RhaD/ADH"/>
</dbReference>
<dbReference type="PANTHER" id="PTHR43008">
    <property type="entry name" value="BENZIL REDUCTASE"/>
    <property type="match status" value="1"/>
</dbReference>
<dbReference type="Proteomes" id="UP000184041">
    <property type="component" value="Unassembled WGS sequence"/>
</dbReference>
<name>A0A1M5KW73_9BACT</name>
<dbReference type="SMART" id="SM01007">
    <property type="entry name" value="Aldolase_II"/>
    <property type="match status" value="1"/>
</dbReference>
<dbReference type="InterPro" id="IPR036291">
    <property type="entry name" value="NAD(P)-bd_dom_sf"/>
</dbReference>
<dbReference type="AlphaFoldDB" id="A0A1M5KW73"/>
<dbReference type="Gene3D" id="3.40.50.720">
    <property type="entry name" value="NAD(P)-binding Rossmann-like Domain"/>
    <property type="match status" value="1"/>
</dbReference>
<evidence type="ECO:0000313" key="4">
    <source>
        <dbReference type="EMBL" id="SHG56997.1"/>
    </source>
</evidence>
<dbReference type="GO" id="GO:0050664">
    <property type="term" value="F:oxidoreductase activity, acting on NAD(P)H, oxygen as acceptor"/>
    <property type="evidence" value="ECO:0007669"/>
    <property type="project" value="TreeGrafter"/>
</dbReference>
<evidence type="ECO:0000313" key="5">
    <source>
        <dbReference type="Proteomes" id="UP000184041"/>
    </source>
</evidence>
<dbReference type="RefSeq" id="WP_073068374.1">
    <property type="nucleotide sequence ID" value="NZ_FQUS01000035.1"/>
</dbReference>
<dbReference type="NCBIfam" id="NF006189">
    <property type="entry name" value="PRK08324.1-3"/>
    <property type="match status" value="1"/>
</dbReference>
<dbReference type="InterPro" id="IPR002347">
    <property type="entry name" value="SDR_fam"/>
</dbReference>
<dbReference type="PRINTS" id="PR00081">
    <property type="entry name" value="GDHRDH"/>
</dbReference>
<dbReference type="Pfam" id="PF00106">
    <property type="entry name" value="adh_short"/>
    <property type="match status" value="1"/>
</dbReference>
<reference evidence="4 5" key="1">
    <citation type="submission" date="2016-11" db="EMBL/GenBank/DDBJ databases">
        <authorList>
            <person name="Jaros S."/>
            <person name="Januszkiewicz K."/>
            <person name="Wedrychowicz H."/>
        </authorList>
    </citation>
    <scope>NUCLEOTIDE SEQUENCE [LARGE SCALE GENOMIC DNA]</scope>
    <source>
        <strain evidence="4 5">DSM 21986</strain>
    </source>
</reference>
<proteinExistence type="inferred from homology"/>
<protein>
    <submittedName>
        <fullName evidence="4">Rhamnulose-1-phosphate aldolase/alcohol dehydrogenase</fullName>
    </submittedName>
</protein>
<evidence type="ECO:0000259" key="3">
    <source>
        <dbReference type="SMART" id="SM01007"/>
    </source>
</evidence>
<keyword evidence="5" id="KW-1185">Reference proteome</keyword>
<dbReference type="OrthoDB" id="9774430at2"/>
<comment type="similarity">
    <text evidence="1">Belongs to the short-chain dehydrogenases/reductases (SDR) family.</text>
</comment>
<dbReference type="Pfam" id="PF00596">
    <property type="entry name" value="Aldolase_II"/>
    <property type="match status" value="1"/>
</dbReference>
<evidence type="ECO:0000256" key="1">
    <source>
        <dbReference type="ARBA" id="ARBA00006484"/>
    </source>
</evidence>
<feature type="domain" description="Class II aldolase/adducin N-terminal" evidence="3">
    <location>
        <begin position="30"/>
        <end position="239"/>
    </location>
</feature>
<dbReference type="EMBL" id="FQUS01000035">
    <property type="protein sequence ID" value="SHG56997.1"/>
    <property type="molecule type" value="Genomic_DNA"/>
</dbReference>
<accession>A0A1M5KW73</accession>